<keyword evidence="10" id="KW-1185">Reference proteome</keyword>
<keyword evidence="3" id="KW-1134">Transmembrane beta strand</keyword>
<dbReference type="RefSeq" id="WP_131446515.1">
    <property type="nucleotide sequence ID" value="NZ_SJZB01000031.1"/>
</dbReference>
<gene>
    <name evidence="9" type="ORF">EZJ19_08315</name>
</gene>
<dbReference type="PANTHER" id="PTHR35093:SF8">
    <property type="entry name" value="OUTER MEMBRANE PROTEIN NMB0088-RELATED"/>
    <property type="match status" value="1"/>
</dbReference>
<evidence type="ECO:0000256" key="2">
    <source>
        <dbReference type="ARBA" id="ARBA00008163"/>
    </source>
</evidence>
<dbReference type="GO" id="GO:0015483">
    <property type="term" value="F:long-chain fatty acid transporting porin activity"/>
    <property type="evidence" value="ECO:0007669"/>
    <property type="project" value="TreeGrafter"/>
</dbReference>
<comment type="subcellular location">
    <subcellularLocation>
        <location evidence="1">Cell outer membrane</location>
        <topology evidence="1">Multi-pass membrane protein</topology>
    </subcellularLocation>
</comment>
<evidence type="ECO:0000256" key="5">
    <source>
        <dbReference type="ARBA" id="ARBA00022729"/>
    </source>
</evidence>
<dbReference type="InterPro" id="IPR005017">
    <property type="entry name" value="OMPP1/FadL/TodX"/>
</dbReference>
<proteinExistence type="inferred from homology"/>
<evidence type="ECO:0000256" key="8">
    <source>
        <dbReference type="SAM" id="SignalP"/>
    </source>
</evidence>
<keyword evidence="7" id="KW-0998">Cell outer membrane</keyword>
<keyword evidence="5 8" id="KW-0732">Signal</keyword>
<sequence>MMLKKLAVALAAAGFASGAYATNGMNLDSYGPIAGGMGGASMAYDNGTAAVMNNPATLGLMSEGSRLDIALGGLHPDVNLSNDMMGYDEDSKSTAFYMPAIGWAKKTGKLTYGLALFAQGGMGTEYDPGLGAQYSAMGLSAGYAMGYGLHAPSDTLGLSSLTERSEVGVGRLILPVAYNVNDRFNVGGSLDFVWAMMDLKMAMPGAMMYNMIGSGLISGTMVDGLMGQMSDGSTAGITDIYGGYFDFSDSSDFTGKAKGYGYAGKLGFTYKLSNTVSLGATYHSKTSLGDMSTDNAKVSLAMQVTDGAGNYQDVVQTMTGKIKVKDFQWPETYGVGASWQATDRLMLAMDVKRIRWSKVMKDFTMQFNAPDGSVMLATMPQNWDDQTVLSLGVGYKATDKLSLRAGYNRASNPIPNSTVNYLFPAIVEEHYTMGFGYDLTPSSEVNFSLALAPSVKVTASDGSKIDHSQTSWQLMYSNKF</sequence>
<dbReference type="PANTHER" id="PTHR35093">
    <property type="entry name" value="OUTER MEMBRANE PROTEIN NMB0088-RELATED"/>
    <property type="match status" value="1"/>
</dbReference>
<keyword evidence="4" id="KW-0812">Transmembrane</keyword>
<evidence type="ECO:0000313" key="9">
    <source>
        <dbReference type="EMBL" id="TCJ15053.1"/>
    </source>
</evidence>
<name>A0A4R1BDB9_9PROT</name>
<evidence type="ECO:0000313" key="10">
    <source>
        <dbReference type="Proteomes" id="UP000295443"/>
    </source>
</evidence>
<organism evidence="9 10">
    <name type="scientific">Parasulfuritortus cantonensis</name>
    <dbReference type="NCBI Taxonomy" id="2528202"/>
    <lineage>
        <taxon>Bacteria</taxon>
        <taxon>Pseudomonadati</taxon>
        <taxon>Pseudomonadota</taxon>
        <taxon>Betaproteobacteria</taxon>
        <taxon>Nitrosomonadales</taxon>
        <taxon>Thiobacillaceae</taxon>
        <taxon>Parasulfuritortus</taxon>
    </lineage>
</organism>
<keyword evidence="6" id="KW-0472">Membrane</keyword>
<protein>
    <submittedName>
        <fullName evidence="9">Aromatic hydrocarbon degradation protein</fullName>
    </submittedName>
</protein>
<dbReference type="AlphaFoldDB" id="A0A4R1BDB9"/>
<evidence type="ECO:0000256" key="7">
    <source>
        <dbReference type="ARBA" id="ARBA00023237"/>
    </source>
</evidence>
<evidence type="ECO:0000256" key="3">
    <source>
        <dbReference type="ARBA" id="ARBA00022452"/>
    </source>
</evidence>
<feature type="chain" id="PRO_5020920750" evidence="8">
    <location>
        <begin position="22"/>
        <end position="480"/>
    </location>
</feature>
<evidence type="ECO:0000256" key="1">
    <source>
        <dbReference type="ARBA" id="ARBA00004571"/>
    </source>
</evidence>
<dbReference type="OrthoDB" id="19849at2"/>
<dbReference type="Gene3D" id="2.40.160.60">
    <property type="entry name" value="Outer membrane protein transport protein (OMPP1/FadL/TodX)"/>
    <property type="match status" value="1"/>
</dbReference>
<accession>A0A4R1BDB9</accession>
<dbReference type="GO" id="GO:0009279">
    <property type="term" value="C:cell outer membrane"/>
    <property type="evidence" value="ECO:0007669"/>
    <property type="project" value="UniProtKB-SubCell"/>
</dbReference>
<dbReference type="Pfam" id="PF03349">
    <property type="entry name" value="Toluene_X"/>
    <property type="match status" value="1"/>
</dbReference>
<feature type="signal peptide" evidence="8">
    <location>
        <begin position="1"/>
        <end position="21"/>
    </location>
</feature>
<evidence type="ECO:0000256" key="6">
    <source>
        <dbReference type="ARBA" id="ARBA00023136"/>
    </source>
</evidence>
<dbReference type="Proteomes" id="UP000295443">
    <property type="component" value="Unassembled WGS sequence"/>
</dbReference>
<reference evidence="9 10" key="1">
    <citation type="submission" date="2019-03" db="EMBL/GenBank/DDBJ databases">
        <title>Genome sequence of Thiobacillaceae bacterium LSR1, a sulfur-oxidizing bacterium isolated from freshwater sediment.</title>
        <authorList>
            <person name="Li S."/>
        </authorList>
    </citation>
    <scope>NUCLEOTIDE SEQUENCE [LARGE SCALE GENOMIC DNA]</scope>
    <source>
        <strain evidence="9 10">LSR1</strain>
    </source>
</reference>
<dbReference type="EMBL" id="SJZB01000031">
    <property type="protein sequence ID" value="TCJ15053.1"/>
    <property type="molecule type" value="Genomic_DNA"/>
</dbReference>
<comment type="similarity">
    <text evidence="2">Belongs to the OmpP1/FadL family.</text>
</comment>
<evidence type="ECO:0000256" key="4">
    <source>
        <dbReference type="ARBA" id="ARBA00022692"/>
    </source>
</evidence>
<comment type="caution">
    <text evidence="9">The sequence shown here is derived from an EMBL/GenBank/DDBJ whole genome shotgun (WGS) entry which is preliminary data.</text>
</comment>
<dbReference type="SUPFAM" id="SSF56935">
    <property type="entry name" value="Porins"/>
    <property type="match status" value="1"/>
</dbReference>